<keyword evidence="4" id="KW-1185">Reference proteome</keyword>
<evidence type="ECO:0008006" key="5">
    <source>
        <dbReference type="Google" id="ProtNLM"/>
    </source>
</evidence>
<keyword evidence="1" id="KW-1133">Transmembrane helix</keyword>
<dbReference type="RefSeq" id="WP_317834812.1">
    <property type="nucleotide sequence ID" value="NZ_CP136920.1"/>
</dbReference>
<dbReference type="EMBL" id="CP136920">
    <property type="protein sequence ID" value="WOO42295.1"/>
    <property type="molecule type" value="Genomic_DNA"/>
</dbReference>
<keyword evidence="1" id="KW-0812">Transmembrane</keyword>
<feature type="chain" id="PRO_5043017358" description="DUF4129 domain-containing protein" evidence="2">
    <location>
        <begin position="19"/>
        <end position="192"/>
    </location>
</feature>
<proteinExistence type="predicted"/>
<dbReference type="Proteomes" id="UP001304300">
    <property type="component" value="Chromosome"/>
</dbReference>
<gene>
    <name evidence="3" type="ORF">RZN69_04280</name>
</gene>
<evidence type="ECO:0000256" key="1">
    <source>
        <dbReference type="SAM" id="Phobius"/>
    </source>
</evidence>
<keyword evidence="2" id="KW-0732">Signal</keyword>
<evidence type="ECO:0000256" key="2">
    <source>
        <dbReference type="SAM" id="SignalP"/>
    </source>
</evidence>
<accession>A0AAQ3LE55</accession>
<dbReference type="KEGG" id="puo:RZN69_04280"/>
<evidence type="ECO:0000313" key="3">
    <source>
        <dbReference type="EMBL" id="WOO42295.1"/>
    </source>
</evidence>
<sequence length="192" mass="21330">MKGILSLLLASLSSVASAAEDDIMDIRGMRGLSFWEANWQWAVPSIIVSLIVIGLIIYFGSKKKPEPPLTPYQLAQKELNEASMQMGTGDDKAFSFAVSDALRHYLEGAFRIRAPEQTTEEFLETAKVDKRIAEDALETLAEFLALCDLAKFARHAFGEEERTKLLSTAKEFVQKAHTQRIHAVSQPTAISK</sequence>
<protein>
    <recommendedName>
        <fullName evidence="5">DUF4129 domain-containing protein</fullName>
    </recommendedName>
</protein>
<reference evidence="3 4" key="1">
    <citation type="submission" date="2023-10" db="EMBL/GenBank/DDBJ databases">
        <title>Rubellicoccus peritrichatus gen. nov., sp. nov., isolated from an algae of coral reef tank.</title>
        <authorList>
            <person name="Luo J."/>
        </authorList>
    </citation>
    <scope>NUCLEOTIDE SEQUENCE [LARGE SCALE GENOMIC DNA]</scope>
    <source>
        <strain evidence="3 4">CR14</strain>
    </source>
</reference>
<evidence type="ECO:0000313" key="4">
    <source>
        <dbReference type="Proteomes" id="UP001304300"/>
    </source>
</evidence>
<dbReference type="AlphaFoldDB" id="A0AAQ3LE55"/>
<keyword evidence="1" id="KW-0472">Membrane</keyword>
<name>A0AAQ3LE55_9BACT</name>
<organism evidence="3 4">
    <name type="scientific">Rubellicoccus peritrichatus</name>
    <dbReference type="NCBI Taxonomy" id="3080537"/>
    <lineage>
        <taxon>Bacteria</taxon>
        <taxon>Pseudomonadati</taxon>
        <taxon>Verrucomicrobiota</taxon>
        <taxon>Opitutia</taxon>
        <taxon>Puniceicoccales</taxon>
        <taxon>Cerasicoccaceae</taxon>
        <taxon>Rubellicoccus</taxon>
    </lineage>
</organism>
<feature type="signal peptide" evidence="2">
    <location>
        <begin position="1"/>
        <end position="18"/>
    </location>
</feature>
<feature type="transmembrane region" description="Helical" evidence="1">
    <location>
        <begin position="42"/>
        <end position="60"/>
    </location>
</feature>